<dbReference type="EMBL" id="FOGC01000017">
    <property type="protein sequence ID" value="SER25519.1"/>
    <property type="molecule type" value="Genomic_DNA"/>
</dbReference>
<evidence type="ECO:0000256" key="1">
    <source>
        <dbReference type="SAM" id="SignalP"/>
    </source>
</evidence>
<dbReference type="OrthoDB" id="6556339at2"/>
<keyword evidence="1" id="KW-0732">Signal</keyword>
<organism evidence="2 3">
    <name type="scientific">Rosenbergiella nectarea</name>
    <dbReference type="NCBI Taxonomy" id="988801"/>
    <lineage>
        <taxon>Bacteria</taxon>
        <taxon>Pseudomonadati</taxon>
        <taxon>Pseudomonadota</taxon>
        <taxon>Gammaproteobacteria</taxon>
        <taxon>Enterobacterales</taxon>
        <taxon>Erwiniaceae</taxon>
        <taxon>Rosenbergiella</taxon>
    </lineage>
</organism>
<dbReference type="RefSeq" id="WP_092678299.1">
    <property type="nucleotide sequence ID" value="NZ_FOGC01000017.1"/>
</dbReference>
<evidence type="ECO:0008006" key="4">
    <source>
        <dbReference type="Google" id="ProtNLM"/>
    </source>
</evidence>
<dbReference type="Proteomes" id="UP000242515">
    <property type="component" value="Unassembled WGS sequence"/>
</dbReference>
<evidence type="ECO:0000313" key="3">
    <source>
        <dbReference type="Proteomes" id="UP000242515"/>
    </source>
</evidence>
<dbReference type="AlphaFoldDB" id="A0A1H9MPS5"/>
<evidence type="ECO:0000313" key="2">
    <source>
        <dbReference type="EMBL" id="SER25519.1"/>
    </source>
</evidence>
<sequence length="139" mass="16649">MKKYIMFALSITFSASVFAENEIVFFKNETLDSCYKRTMSSAVQNCMIYLSENKKKEYEKQFNTLIKNATNEKEEFHNYNEFLNAINSSKKKWDEFVEDECLAEAYLDEKESFAFYTDKNACLVKAYNERIEFYKNYQF</sequence>
<feature type="signal peptide" evidence="1">
    <location>
        <begin position="1"/>
        <end position="19"/>
    </location>
</feature>
<name>A0A1H9MPS5_9GAMM</name>
<accession>A0A1H9MPS5</accession>
<reference evidence="3" key="1">
    <citation type="submission" date="2016-10" db="EMBL/GenBank/DDBJ databases">
        <authorList>
            <person name="Varghese N."/>
            <person name="Submissions S."/>
        </authorList>
    </citation>
    <scope>NUCLEOTIDE SEQUENCE [LARGE SCALE GENOMIC DNA]</scope>
    <source>
        <strain evidence="3">8N4</strain>
    </source>
</reference>
<feature type="chain" id="PRO_5017212726" description="Lysozyme inhibitor LprI N-terminal domain-containing protein" evidence="1">
    <location>
        <begin position="20"/>
        <end position="139"/>
    </location>
</feature>
<protein>
    <recommendedName>
        <fullName evidence="4">Lysozyme inhibitor LprI N-terminal domain-containing protein</fullName>
    </recommendedName>
</protein>
<gene>
    <name evidence="2" type="ORF">SAMN05216522_11720</name>
</gene>
<keyword evidence="3" id="KW-1185">Reference proteome</keyword>
<dbReference type="Gene3D" id="1.20.1270.180">
    <property type="match status" value="1"/>
</dbReference>
<proteinExistence type="predicted"/>